<dbReference type="InterPro" id="IPR018159">
    <property type="entry name" value="Spectrin/alpha-actinin"/>
</dbReference>
<dbReference type="WBParaSite" id="SSLN_0001154901-mRNA-1">
    <property type="protein sequence ID" value="SSLN_0001154901-mRNA-1"/>
    <property type="gene ID" value="SSLN_0001154901"/>
</dbReference>
<dbReference type="EMBL" id="UYSU01036312">
    <property type="protein sequence ID" value="VDL97507.1"/>
    <property type="molecule type" value="Genomic_DNA"/>
</dbReference>
<dbReference type="Gene3D" id="2.30.29.30">
    <property type="entry name" value="Pleckstrin-homology domain (PH domain)/Phosphotyrosine-binding domain (PTB)"/>
    <property type="match status" value="1"/>
</dbReference>
<dbReference type="PROSITE" id="PS50003">
    <property type="entry name" value="PH_DOMAIN"/>
    <property type="match status" value="1"/>
</dbReference>
<dbReference type="InterPro" id="IPR001849">
    <property type="entry name" value="PH_domain"/>
</dbReference>
<feature type="compositionally biased region" description="Low complexity" evidence="4">
    <location>
        <begin position="724"/>
        <end position="740"/>
    </location>
</feature>
<proteinExistence type="inferred from homology"/>
<protein>
    <submittedName>
        <fullName evidence="8">PH domain-containing protein</fullName>
    </submittedName>
</protein>
<comment type="similarity">
    <text evidence="1">Belongs to the spectrin family.</text>
</comment>
<dbReference type="SMART" id="SM00150">
    <property type="entry name" value="SPEC"/>
    <property type="match status" value="2"/>
</dbReference>
<gene>
    <name evidence="6" type="ORF">SSLN_LOCUS11122</name>
</gene>
<evidence type="ECO:0000313" key="6">
    <source>
        <dbReference type="EMBL" id="VDL97507.1"/>
    </source>
</evidence>
<sequence length="759" mass="85002">MEGKQDLEEQIQHRYDTLPAEPSADVVTGRLDASCKRGLASLQRGHAALEKDLVYLSERVSQFSRVADHLYPVYAGERQVQLLTRRNAVLEAWRRLAGVADQRGRSLLDYYNLHRFIATARDLLEWMEEKKEEMSHPSTLSYRHQPVYSKLAEHRQLHSELAAKAERIEDCLCMGRALLEAPTREVSGNANTVFSPLYLSMVGPRGEVRELCVLLATERVITNELWRERWDRLQMLLDVRYFIRDADSCDAWLNSRETYLVGARRNFGDSLADTIALLGAHYAFMRACAGAEARFDALKRLTQLEIRAMEWKPEDANYHEIEKRENIRRAVQEFMPSSGGTNSAQRPMPAVVRPQPRQTAGVSLAPQFTLPGRAPLSTRVTTADTTTGPFLRAAPATRSMPMPRARSSEVPSGSASRSSAAGIVHLPPPSRQAGVSGESMSSRQSTESVQRSEPFFPRQGRSLSQLQQRQTAGGSLRQSLAEIEGPGSLVCQERPTRDLDERPAYRRESQRSLSSSRSRNGTSKITPPGSHISSDVEVRPGRPEVRQSSLSSSTMPAEIPVARPSIPSNETPLPTPAEDPLPKLEGPLVRKWDLDAGGARHPKSRGRGWTPIYVTLSDGQLTSYRDQRTRREHVDDTFNDEAPLDLTGARAAPALDYTKKRWVFRLRLFTGAEYLFQAVTDEVLVRWVSAINNTAHQLNERARLQQGVRISHRALSLPTRGAHSMSKGGSSTSTTIQSGGQPETLRKRYGSFQRLFRRK</sequence>
<evidence type="ECO:0000256" key="2">
    <source>
        <dbReference type="ARBA" id="ARBA00022467"/>
    </source>
</evidence>
<feature type="region of interest" description="Disordered" evidence="4">
    <location>
        <begin position="379"/>
        <end position="585"/>
    </location>
</feature>
<dbReference type="Proteomes" id="UP000275846">
    <property type="component" value="Unassembled WGS sequence"/>
</dbReference>
<dbReference type="STRING" id="70667.A0A183T3S4"/>
<dbReference type="InterPro" id="IPR041681">
    <property type="entry name" value="PH_9"/>
</dbReference>
<dbReference type="Gene3D" id="1.20.58.60">
    <property type="match status" value="2"/>
</dbReference>
<evidence type="ECO:0000259" key="5">
    <source>
        <dbReference type="PROSITE" id="PS50003"/>
    </source>
</evidence>
<feature type="compositionally biased region" description="Polar residues" evidence="4">
    <location>
        <begin position="546"/>
        <end position="555"/>
    </location>
</feature>
<dbReference type="PANTHER" id="PTHR11915">
    <property type="entry name" value="SPECTRIN/FILAMIN RELATED CYTOSKELETAL PROTEIN"/>
    <property type="match status" value="1"/>
</dbReference>
<dbReference type="OrthoDB" id="5865767at2759"/>
<dbReference type="SMART" id="SM00233">
    <property type="entry name" value="PH"/>
    <property type="match status" value="1"/>
</dbReference>
<feature type="domain" description="PH" evidence="5">
    <location>
        <begin position="581"/>
        <end position="696"/>
    </location>
</feature>
<dbReference type="CDD" id="cd00176">
    <property type="entry name" value="SPEC"/>
    <property type="match status" value="1"/>
</dbReference>
<evidence type="ECO:0000313" key="8">
    <source>
        <dbReference type="WBParaSite" id="SSLN_0001154901-mRNA-1"/>
    </source>
</evidence>
<dbReference type="Pfam" id="PF15410">
    <property type="entry name" value="PH_9"/>
    <property type="match status" value="1"/>
</dbReference>
<evidence type="ECO:0000256" key="1">
    <source>
        <dbReference type="ARBA" id="ARBA00006826"/>
    </source>
</evidence>
<feature type="compositionally biased region" description="Basic and acidic residues" evidence="4">
    <location>
        <begin position="534"/>
        <end position="545"/>
    </location>
</feature>
<dbReference type="InterPro" id="IPR011993">
    <property type="entry name" value="PH-like_dom_sf"/>
</dbReference>
<feature type="compositionally biased region" description="Low complexity" evidence="4">
    <location>
        <begin position="458"/>
        <end position="470"/>
    </location>
</feature>
<dbReference type="Pfam" id="PF00435">
    <property type="entry name" value="Spectrin"/>
    <property type="match status" value="1"/>
</dbReference>
<evidence type="ECO:0000256" key="4">
    <source>
        <dbReference type="SAM" id="MobiDB-lite"/>
    </source>
</evidence>
<keyword evidence="2" id="KW-0117">Actin capping</keyword>
<evidence type="ECO:0000256" key="3">
    <source>
        <dbReference type="ARBA" id="ARBA00022737"/>
    </source>
</evidence>
<dbReference type="SUPFAM" id="SSF50729">
    <property type="entry name" value="PH domain-like"/>
    <property type="match status" value="1"/>
</dbReference>
<dbReference type="InterPro" id="IPR001605">
    <property type="entry name" value="PH_dom-spectrin-type"/>
</dbReference>
<dbReference type="GO" id="GO:0005543">
    <property type="term" value="F:phospholipid binding"/>
    <property type="evidence" value="ECO:0007669"/>
    <property type="project" value="InterPro"/>
</dbReference>
<feature type="compositionally biased region" description="Polar residues" evidence="4">
    <location>
        <begin position="438"/>
        <end position="451"/>
    </location>
</feature>
<reference evidence="6 7" key="2">
    <citation type="submission" date="2018-11" db="EMBL/GenBank/DDBJ databases">
        <authorList>
            <consortium name="Pathogen Informatics"/>
        </authorList>
    </citation>
    <scope>NUCLEOTIDE SEQUENCE [LARGE SCALE GENOMIC DNA]</scope>
    <source>
        <strain evidence="6 7">NST_G2</strain>
    </source>
</reference>
<feature type="region of interest" description="Disordered" evidence="4">
    <location>
        <begin position="717"/>
        <end position="743"/>
    </location>
</feature>
<feature type="compositionally biased region" description="Basic and acidic residues" evidence="4">
    <location>
        <begin position="494"/>
        <end position="510"/>
    </location>
</feature>
<name>A0A183T3S4_SCHSO</name>
<keyword evidence="7" id="KW-1185">Reference proteome</keyword>
<organism evidence="8">
    <name type="scientific">Schistocephalus solidus</name>
    <name type="common">Tapeworm</name>
    <dbReference type="NCBI Taxonomy" id="70667"/>
    <lineage>
        <taxon>Eukaryota</taxon>
        <taxon>Metazoa</taxon>
        <taxon>Spiralia</taxon>
        <taxon>Lophotrochozoa</taxon>
        <taxon>Platyhelminthes</taxon>
        <taxon>Cestoda</taxon>
        <taxon>Eucestoda</taxon>
        <taxon>Diphyllobothriidea</taxon>
        <taxon>Diphyllobothriidae</taxon>
        <taxon>Schistocephalus</taxon>
    </lineage>
</organism>
<dbReference type="SUPFAM" id="SSF46966">
    <property type="entry name" value="Spectrin repeat"/>
    <property type="match status" value="2"/>
</dbReference>
<feature type="compositionally biased region" description="Low complexity" evidence="4">
    <location>
        <begin position="408"/>
        <end position="422"/>
    </location>
</feature>
<keyword evidence="3" id="KW-0677">Repeat</keyword>
<dbReference type="AlphaFoldDB" id="A0A183T3S4"/>
<accession>A0A183T3S4</accession>
<reference evidence="8" key="1">
    <citation type="submission" date="2016-06" db="UniProtKB">
        <authorList>
            <consortium name="WormBaseParasite"/>
        </authorList>
    </citation>
    <scope>IDENTIFICATION</scope>
</reference>
<dbReference type="InterPro" id="IPR002017">
    <property type="entry name" value="Spectrin_repeat"/>
</dbReference>
<dbReference type="PRINTS" id="PR00683">
    <property type="entry name" value="SPECTRINPH"/>
</dbReference>
<evidence type="ECO:0000313" key="7">
    <source>
        <dbReference type="Proteomes" id="UP000275846"/>
    </source>
</evidence>
<feature type="compositionally biased region" description="Polar residues" evidence="4">
    <location>
        <begin position="379"/>
        <end position="388"/>
    </location>
</feature>
<dbReference type="GO" id="GO:0051693">
    <property type="term" value="P:actin filament capping"/>
    <property type="evidence" value="ECO:0007669"/>
    <property type="project" value="UniProtKB-KW"/>
</dbReference>